<evidence type="ECO:0000313" key="8">
    <source>
        <dbReference type="EMBL" id="PTQ81491.1"/>
    </source>
</evidence>
<reference evidence="8 9" key="1">
    <citation type="submission" date="2018-04" db="EMBL/GenBank/DDBJ databases">
        <title>Active sludge and wastewater microbial communities from Klosterneuburg, Austria.</title>
        <authorList>
            <person name="Wagner M."/>
        </authorList>
    </citation>
    <scope>NUCLEOTIDE SEQUENCE [LARGE SCALE GENOMIC DNA]</scope>
    <source>
        <strain evidence="8 9">Nl12</strain>
    </source>
</reference>
<organism evidence="8 9">
    <name type="scientific">Nitrosospira multiformis</name>
    <dbReference type="NCBI Taxonomy" id="1231"/>
    <lineage>
        <taxon>Bacteria</taxon>
        <taxon>Pseudomonadati</taxon>
        <taxon>Pseudomonadota</taxon>
        <taxon>Betaproteobacteria</taxon>
        <taxon>Nitrosomonadales</taxon>
        <taxon>Nitrosomonadaceae</taxon>
        <taxon>Nitrosospira</taxon>
    </lineage>
</organism>
<evidence type="ECO:0000259" key="7">
    <source>
        <dbReference type="Pfam" id="PF16822"/>
    </source>
</evidence>
<keyword evidence="3 8" id="KW-0808">Transferase</keyword>
<keyword evidence="5" id="KW-0574">Periplasm</keyword>
<dbReference type="GO" id="GO:0016740">
    <property type="term" value="F:transferase activity"/>
    <property type="evidence" value="ECO:0007669"/>
    <property type="project" value="UniProtKB-KW"/>
</dbReference>
<comment type="caution">
    <text evidence="8">The sequence shown here is derived from an EMBL/GenBank/DDBJ whole genome shotgun (WGS) entry which is preliminary data.</text>
</comment>
<evidence type="ECO:0000256" key="6">
    <source>
        <dbReference type="ARBA" id="ARBA00022841"/>
    </source>
</evidence>
<evidence type="ECO:0000256" key="4">
    <source>
        <dbReference type="ARBA" id="ARBA00022729"/>
    </source>
</evidence>
<comment type="subcellular location">
    <subcellularLocation>
        <location evidence="1">Periplasm</location>
    </subcellularLocation>
</comment>
<dbReference type="Pfam" id="PF16822">
    <property type="entry name" value="ALGX"/>
    <property type="match status" value="1"/>
</dbReference>
<dbReference type="InterPro" id="IPR031811">
    <property type="entry name" value="ALGX/ALGJ_SGNH-like"/>
</dbReference>
<dbReference type="GO" id="GO:0016787">
    <property type="term" value="F:hydrolase activity"/>
    <property type="evidence" value="ECO:0007669"/>
    <property type="project" value="UniProtKB-KW"/>
</dbReference>
<protein>
    <submittedName>
        <fullName evidence="8">Acetyltransferase AlgX (SGNH hydrolase-like protein)</fullName>
    </submittedName>
</protein>
<accession>A0A2T5ICK3</accession>
<dbReference type="RefSeq" id="WP_107761985.1">
    <property type="nucleotide sequence ID" value="NZ_QAOK01000009.1"/>
</dbReference>
<feature type="domain" description="AlgX/AlgJ SGNH hydrolase-like" evidence="7">
    <location>
        <begin position="63"/>
        <end position="238"/>
    </location>
</feature>
<dbReference type="GO" id="GO:0042121">
    <property type="term" value="P:alginic acid biosynthetic process"/>
    <property type="evidence" value="ECO:0007669"/>
    <property type="project" value="UniProtKB-UniPathway"/>
</dbReference>
<gene>
    <name evidence="8" type="ORF">C8R21_10942</name>
</gene>
<dbReference type="EMBL" id="QAOK01000009">
    <property type="protein sequence ID" value="PTQ81491.1"/>
    <property type="molecule type" value="Genomic_DNA"/>
</dbReference>
<keyword evidence="4" id="KW-0732">Signal</keyword>
<dbReference type="UniPathway" id="UPA00286"/>
<name>A0A2T5ICK3_9PROT</name>
<evidence type="ECO:0000256" key="5">
    <source>
        <dbReference type="ARBA" id="ARBA00022764"/>
    </source>
</evidence>
<sequence>MFVGAVLLVLAVVPAINLNAGIWQKNDGQEWWSESVLYNFDFALPFLSRFFYPHGISTNPDQVFIGKEDWLYLGEEYGKTITGVRRGATVEDERVAGVIGRATASWNRWLNHNGISMFRVMLGPDKATIYPEFLPDWAQPAAATATDTLLANVKRGLYVDTRPALRTAKSKFSESLYYKTDTHWNSLGAWVAFQAFEMDIARAEPGLRLLSEKDVRVLGVNQRQGGDLAKFLRLKETLRDNEVVIDIISDRPIETKQYDFETGRLKRSGGNPQVHTAQRPLLVKSEQALNQKRVLWLRDSFGTAMAPFMAVTFSETLQLHYDAANPELFARLVNSFKPDYVFITVVERGARRKRFGSLPPLISASGKPEILSQQP</sequence>
<evidence type="ECO:0000256" key="2">
    <source>
        <dbReference type="ARBA" id="ARBA00005182"/>
    </source>
</evidence>
<evidence type="ECO:0000313" key="9">
    <source>
        <dbReference type="Proteomes" id="UP000244152"/>
    </source>
</evidence>
<evidence type="ECO:0000256" key="1">
    <source>
        <dbReference type="ARBA" id="ARBA00004418"/>
    </source>
</evidence>
<keyword evidence="6" id="KW-0016">Alginate biosynthesis</keyword>
<evidence type="ECO:0000256" key="3">
    <source>
        <dbReference type="ARBA" id="ARBA00022679"/>
    </source>
</evidence>
<proteinExistence type="predicted"/>
<keyword evidence="8" id="KW-0378">Hydrolase</keyword>
<comment type="pathway">
    <text evidence="2">Glycan biosynthesis; alginate biosynthesis.</text>
</comment>
<dbReference type="Proteomes" id="UP000244152">
    <property type="component" value="Unassembled WGS sequence"/>
</dbReference>
<dbReference type="GO" id="GO:0042597">
    <property type="term" value="C:periplasmic space"/>
    <property type="evidence" value="ECO:0007669"/>
    <property type="project" value="UniProtKB-SubCell"/>
</dbReference>
<dbReference type="AlphaFoldDB" id="A0A2T5ICK3"/>